<evidence type="ECO:0000313" key="2">
    <source>
        <dbReference type="Proteomes" id="UP000245207"/>
    </source>
</evidence>
<dbReference type="GO" id="GO:0000725">
    <property type="term" value="P:recombinational repair"/>
    <property type="evidence" value="ECO:0007669"/>
    <property type="project" value="InterPro"/>
</dbReference>
<organism evidence="1 2">
    <name type="scientific">Artemisia annua</name>
    <name type="common">Sweet wormwood</name>
    <dbReference type="NCBI Taxonomy" id="35608"/>
    <lineage>
        <taxon>Eukaryota</taxon>
        <taxon>Viridiplantae</taxon>
        <taxon>Streptophyta</taxon>
        <taxon>Embryophyta</taxon>
        <taxon>Tracheophyta</taxon>
        <taxon>Spermatophyta</taxon>
        <taxon>Magnoliopsida</taxon>
        <taxon>eudicotyledons</taxon>
        <taxon>Gunneridae</taxon>
        <taxon>Pentapetalae</taxon>
        <taxon>asterids</taxon>
        <taxon>campanulids</taxon>
        <taxon>Asterales</taxon>
        <taxon>Asteraceae</taxon>
        <taxon>Asteroideae</taxon>
        <taxon>Anthemideae</taxon>
        <taxon>Artemisiinae</taxon>
        <taxon>Artemisia</taxon>
    </lineage>
</organism>
<dbReference type="Proteomes" id="UP000245207">
    <property type="component" value="Unassembled WGS sequence"/>
</dbReference>
<reference evidence="1 2" key="1">
    <citation type="journal article" date="2018" name="Mol. Plant">
        <title>The genome of Artemisia annua provides insight into the evolution of Asteraceae family and artemisinin biosynthesis.</title>
        <authorList>
            <person name="Shen Q."/>
            <person name="Zhang L."/>
            <person name="Liao Z."/>
            <person name="Wang S."/>
            <person name="Yan T."/>
            <person name="Shi P."/>
            <person name="Liu M."/>
            <person name="Fu X."/>
            <person name="Pan Q."/>
            <person name="Wang Y."/>
            <person name="Lv Z."/>
            <person name="Lu X."/>
            <person name="Zhang F."/>
            <person name="Jiang W."/>
            <person name="Ma Y."/>
            <person name="Chen M."/>
            <person name="Hao X."/>
            <person name="Li L."/>
            <person name="Tang Y."/>
            <person name="Lv G."/>
            <person name="Zhou Y."/>
            <person name="Sun X."/>
            <person name="Brodelius P.E."/>
            <person name="Rose J.K.C."/>
            <person name="Tang K."/>
        </authorList>
    </citation>
    <scope>NUCLEOTIDE SEQUENCE [LARGE SCALE GENOMIC DNA]</scope>
    <source>
        <strain evidence="2">cv. Huhao1</strain>
        <tissue evidence="1">Leaf</tissue>
    </source>
</reference>
<dbReference type="EMBL" id="PKPP01001257">
    <property type="protein sequence ID" value="PWA84173.1"/>
    <property type="molecule type" value="Genomic_DNA"/>
</dbReference>
<sequence>MNSPSNDDQVELLDIDDSDLQLTPSLPPLNTQVHVDTSTTQNVDVANLEEIKHVKIILGPAGIIQAAKLRKQSDIQEGGVESVLSTQEYIKKIVEDVGVDEDFNRGPWLSAIDGCLGDIKRNLNKGKLKQVIAIVKSCTPNVLGDLTVTLKDLSALSLRAFSFAAFAFASLASNSLKLCLCMLELCSQNLRTWSSKVSSCAFTLGFHAIVGCW</sequence>
<dbReference type="OrthoDB" id="550780at2759"/>
<protein>
    <submittedName>
        <fullName evidence="1">Uncharacterized protein</fullName>
    </submittedName>
</protein>
<dbReference type="PANTHER" id="PTHR14523">
    <property type="entry name" value="UNCHARACTERIZED PROTEIN C17ORF53 HOMOLOG"/>
    <property type="match status" value="1"/>
</dbReference>
<dbReference type="PANTHER" id="PTHR14523:SF1">
    <property type="entry name" value="HOMOLOGOUS RECOMBINATION OB-FOLD PROTEIN"/>
    <property type="match status" value="1"/>
</dbReference>
<dbReference type="STRING" id="35608.A0A2U1PEK5"/>
<dbReference type="AlphaFoldDB" id="A0A2U1PEK5"/>
<keyword evidence="2" id="KW-1185">Reference proteome</keyword>
<comment type="caution">
    <text evidence="1">The sequence shown here is derived from an EMBL/GenBank/DDBJ whole genome shotgun (WGS) entry which is preliminary data.</text>
</comment>
<gene>
    <name evidence="1" type="ORF">CTI12_AA162060</name>
</gene>
<dbReference type="InterPro" id="IPR028045">
    <property type="entry name" value="HROB"/>
</dbReference>
<accession>A0A2U1PEK5</accession>
<evidence type="ECO:0000313" key="1">
    <source>
        <dbReference type="EMBL" id="PWA84173.1"/>
    </source>
</evidence>
<proteinExistence type="predicted"/>
<name>A0A2U1PEK5_ARTAN</name>